<feature type="transmembrane region" description="Helical" evidence="1">
    <location>
        <begin position="44"/>
        <end position="64"/>
    </location>
</feature>
<evidence type="ECO:0000313" key="3">
    <source>
        <dbReference type="Proteomes" id="UP001180487"/>
    </source>
</evidence>
<name>A0ABU2CDL3_9BURK</name>
<feature type="transmembrane region" description="Helical" evidence="1">
    <location>
        <begin position="12"/>
        <end position="32"/>
    </location>
</feature>
<gene>
    <name evidence="2" type="ORF">J2X19_004070</name>
</gene>
<reference evidence="2 3" key="1">
    <citation type="submission" date="2023-07" db="EMBL/GenBank/DDBJ databases">
        <title>Sorghum-associated microbial communities from plants grown in Nebraska, USA.</title>
        <authorList>
            <person name="Schachtman D."/>
        </authorList>
    </citation>
    <scope>NUCLEOTIDE SEQUENCE [LARGE SCALE GENOMIC DNA]</scope>
    <source>
        <strain evidence="2 3">BE313</strain>
    </source>
</reference>
<organism evidence="2 3">
    <name type="scientific">Rhodoferax ferrireducens</name>
    <dbReference type="NCBI Taxonomy" id="192843"/>
    <lineage>
        <taxon>Bacteria</taxon>
        <taxon>Pseudomonadati</taxon>
        <taxon>Pseudomonadota</taxon>
        <taxon>Betaproteobacteria</taxon>
        <taxon>Burkholderiales</taxon>
        <taxon>Comamonadaceae</taxon>
        <taxon>Rhodoferax</taxon>
    </lineage>
</organism>
<dbReference type="EMBL" id="JAVDXT010000004">
    <property type="protein sequence ID" value="MDR7379376.1"/>
    <property type="molecule type" value="Genomic_DNA"/>
</dbReference>
<proteinExistence type="predicted"/>
<protein>
    <submittedName>
        <fullName evidence="2">Membrane protein YagU involved in acid resistance</fullName>
    </submittedName>
</protein>
<accession>A0ABU2CDL3</accession>
<evidence type="ECO:0000256" key="1">
    <source>
        <dbReference type="SAM" id="Phobius"/>
    </source>
</evidence>
<keyword evidence="3" id="KW-1185">Reference proteome</keyword>
<dbReference type="RefSeq" id="WP_310375969.1">
    <property type="nucleotide sequence ID" value="NZ_JAVDXT010000004.1"/>
</dbReference>
<comment type="caution">
    <text evidence="2">The sequence shown here is derived from an EMBL/GenBank/DDBJ whole genome shotgun (WGS) entry which is preliminary data.</text>
</comment>
<dbReference type="Proteomes" id="UP001180487">
    <property type="component" value="Unassembled WGS sequence"/>
</dbReference>
<sequence>MARIASVEYQALNLMLNIALMSFAAVLAAAGASVLAPPWLGRNLSLWEGLLCGGLAWLIAGLVLRYRKRQERKRLIGMRDSALW</sequence>
<keyword evidence="1" id="KW-0472">Membrane</keyword>
<evidence type="ECO:0000313" key="2">
    <source>
        <dbReference type="EMBL" id="MDR7379376.1"/>
    </source>
</evidence>
<keyword evidence="1" id="KW-1133">Transmembrane helix</keyword>
<keyword evidence="1" id="KW-0812">Transmembrane</keyword>